<keyword evidence="1" id="KW-0732">Signal</keyword>
<dbReference type="EMBL" id="JAKUML010000008">
    <property type="protein sequence ID" value="MCJ8146510.1"/>
    <property type="molecule type" value="Genomic_DNA"/>
</dbReference>
<accession>A0A9X1WZV7</accession>
<evidence type="ECO:0000313" key="4">
    <source>
        <dbReference type="Proteomes" id="UP001139701"/>
    </source>
</evidence>
<comment type="caution">
    <text evidence="3">The sequence shown here is derived from an EMBL/GenBank/DDBJ whole genome shotgun (WGS) entry which is preliminary data.</text>
</comment>
<feature type="signal peptide" evidence="1">
    <location>
        <begin position="1"/>
        <end position="22"/>
    </location>
</feature>
<proteinExistence type="predicted"/>
<sequence>MKGIKLFLLSSSILMASASVFATTDIEGTWRTIDDKTGFSKGIVEITKSGDGTYSGKIVEVIPRPGYTPKATCEKCSGALKNQPILGMTVLSGMKQSSKNEREFTGGRILDPLTGKSYKTKMKLNSSGSRLNMRGYVGVEVVGRSQTWIRQD</sequence>
<dbReference type="AlphaFoldDB" id="A0A9X1WZV7"/>
<evidence type="ECO:0000259" key="2">
    <source>
        <dbReference type="Pfam" id="PF09917"/>
    </source>
</evidence>
<gene>
    <name evidence="3" type="ORF">MKI79_06285</name>
</gene>
<name>A0A9X1WZV7_9GAMM</name>
<dbReference type="InterPro" id="IPR019223">
    <property type="entry name" value="DUF2147"/>
</dbReference>
<reference evidence="3" key="1">
    <citation type="submission" date="2022-02" db="EMBL/GenBank/DDBJ databases">
        <title>Acinetobacter A3.8 sp. nov., isolated from Sediment (Zhairuo Island).</title>
        <authorList>
            <person name="Zheng K."/>
        </authorList>
    </citation>
    <scope>NUCLEOTIDE SEQUENCE</scope>
    <source>
        <strain evidence="3">A3.8</strain>
    </source>
</reference>
<feature type="domain" description="DUF2147" evidence="2">
    <location>
        <begin position="28"/>
        <end position="150"/>
    </location>
</feature>
<keyword evidence="4" id="KW-1185">Reference proteome</keyword>
<protein>
    <submittedName>
        <fullName evidence="3">DUF2147 domain-containing protein</fullName>
    </submittedName>
</protein>
<dbReference type="Proteomes" id="UP001139701">
    <property type="component" value="Unassembled WGS sequence"/>
</dbReference>
<dbReference type="PANTHER" id="PTHR36919">
    <property type="entry name" value="BLR1215 PROTEIN"/>
    <property type="match status" value="1"/>
</dbReference>
<dbReference type="PANTHER" id="PTHR36919:SF3">
    <property type="entry name" value="BLL5882 PROTEIN"/>
    <property type="match status" value="1"/>
</dbReference>
<feature type="chain" id="PRO_5040721615" evidence="1">
    <location>
        <begin position="23"/>
        <end position="152"/>
    </location>
</feature>
<dbReference type="Gene3D" id="2.40.128.520">
    <property type="match status" value="1"/>
</dbReference>
<dbReference type="Pfam" id="PF09917">
    <property type="entry name" value="DUF2147"/>
    <property type="match status" value="1"/>
</dbReference>
<evidence type="ECO:0000256" key="1">
    <source>
        <dbReference type="SAM" id="SignalP"/>
    </source>
</evidence>
<evidence type="ECO:0000313" key="3">
    <source>
        <dbReference type="EMBL" id="MCJ8146510.1"/>
    </source>
</evidence>
<organism evidence="3 4">
    <name type="scientific">Acinetobacter sedimenti</name>
    <dbReference type="NCBI Taxonomy" id="2919922"/>
    <lineage>
        <taxon>Bacteria</taxon>
        <taxon>Pseudomonadati</taxon>
        <taxon>Pseudomonadota</taxon>
        <taxon>Gammaproteobacteria</taxon>
        <taxon>Moraxellales</taxon>
        <taxon>Moraxellaceae</taxon>
        <taxon>Acinetobacter</taxon>
    </lineage>
</organism>
<dbReference type="RefSeq" id="WP_241571195.1">
    <property type="nucleotide sequence ID" value="NZ_JAKUML010000008.1"/>
</dbReference>